<dbReference type="InterPro" id="IPR001878">
    <property type="entry name" value="Znf_CCHC"/>
</dbReference>
<feature type="domain" description="CCHC-type" evidence="4">
    <location>
        <begin position="255"/>
        <end position="270"/>
    </location>
</feature>
<feature type="region of interest" description="Disordered" evidence="3">
    <location>
        <begin position="1"/>
        <end position="66"/>
    </location>
</feature>
<sequence length="292" mass="32104">MASNANIEDTHDALNSPQPRRRPLRSPKPSAKVRETLIPLENKAKPTKNTSSAATRPDGAPALDGRSSVAQRLLAEASNTRQNIEELKIVIQQQTDMLAKLSTELVSVKTELATVKAELSNVKNCVAEEQKQVAEELKQVYVQLDDISNNLILTTTTILDEPKPVVDNVNRSVVLDDEGNIRTGAAEAFSQENETTVAKIAWLSRKDTAKAYGSMVVYVTKGSDARRLLSEGFFHAGGESGYTRVFERRVRPEQCYNCQEIGHKAFNCKKAHRCAQNVPSKATTTAGARKRS</sequence>
<dbReference type="Pfam" id="PF00098">
    <property type="entry name" value="zf-CCHC"/>
    <property type="match status" value="1"/>
</dbReference>
<evidence type="ECO:0000259" key="4">
    <source>
        <dbReference type="PROSITE" id="PS50158"/>
    </source>
</evidence>
<accession>Q2HCC5</accession>
<dbReference type="GO" id="GO:0003676">
    <property type="term" value="F:nucleic acid binding"/>
    <property type="evidence" value="ECO:0007669"/>
    <property type="project" value="InterPro"/>
</dbReference>
<dbReference type="InterPro" id="IPR036875">
    <property type="entry name" value="Znf_CCHC_sf"/>
</dbReference>
<dbReference type="eggNOG" id="KOG1075">
    <property type="taxonomic scope" value="Eukaryota"/>
</dbReference>
<keyword evidence="1" id="KW-0479">Metal-binding</keyword>
<dbReference type="HOGENOM" id="CLU_039092_2_0_1"/>
<dbReference type="AlphaFoldDB" id="Q2HCC5"/>
<reference evidence="6" key="1">
    <citation type="journal article" date="2015" name="Genome Announc.">
        <title>Draft genome sequence of the cellulolytic fungus Chaetomium globosum.</title>
        <authorList>
            <person name="Cuomo C.A."/>
            <person name="Untereiner W.A."/>
            <person name="Ma L.-J."/>
            <person name="Grabherr M."/>
            <person name="Birren B.W."/>
        </authorList>
    </citation>
    <scope>NUCLEOTIDE SEQUENCE [LARGE SCALE GENOMIC DNA]</scope>
    <source>
        <strain evidence="6">ATCC 6205 / CBS 148.51 / DSM 1962 / NBRC 6347 / NRRL 1970</strain>
    </source>
</reference>
<dbReference type="VEuPathDB" id="FungiDB:CHGG_02129"/>
<dbReference type="EMBL" id="CH408029">
    <property type="protein sequence ID" value="EAQ93894.1"/>
    <property type="molecule type" value="Genomic_DNA"/>
</dbReference>
<name>Q2HCC5_CHAGB</name>
<keyword evidence="6" id="KW-1185">Reference proteome</keyword>
<dbReference type="Proteomes" id="UP000001056">
    <property type="component" value="Unassembled WGS sequence"/>
</dbReference>
<dbReference type="PROSITE" id="PS50158">
    <property type="entry name" value="ZF_CCHC"/>
    <property type="match status" value="1"/>
</dbReference>
<dbReference type="SMART" id="SM00343">
    <property type="entry name" value="ZnF_C2HC"/>
    <property type="match status" value="1"/>
</dbReference>
<evidence type="ECO:0000256" key="1">
    <source>
        <dbReference type="PROSITE-ProRule" id="PRU00047"/>
    </source>
</evidence>
<dbReference type="OrthoDB" id="5243934at2759"/>
<evidence type="ECO:0000313" key="6">
    <source>
        <dbReference type="Proteomes" id="UP000001056"/>
    </source>
</evidence>
<organism evidence="5 6">
    <name type="scientific">Chaetomium globosum (strain ATCC 6205 / CBS 148.51 / DSM 1962 / NBRC 6347 / NRRL 1970)</name>
    <name type="common">Soil fungus</name>
    <dbReference type="NCBI Taxonomy" id="306901"/>
    <lineage>
        <taxon>Eukaryota</taxon>
        <taxon>Fungi</taxon>
        <taxon>Dikarya</taxon>
        <taxon>Ascomycota</taxon>
        <taxon>Pezizomycotina</taxon>
        <taxon>Sordariomycetes</taxon>
        <taxon>Sordariomycetidae</taxon>
        <taxon>Sordariales</taxon>
        <taxon>Chaetomiaceae</taxon>
        <taxon>Chaetomium</taxon>
    </lineage>
</organism>
<evidence type="ECO:0000313" key="5">
    <source>
        <dbReference type="EMBL" id="EAQ93894.1"/>
    </source>
</evidence>
<feature type="coiled-coil region" evidence="2">
    <location>
        <begin position="70"/>
        <end position="118"/>
    </location>
</feature>
<protein>
    <recommendedName>
        <fullName evidence="4">CCHC-type domain-containing protein</fullName>
    </recommendedName>
</protein>
<gene>
    <name evidence="5" type="ORF">CHGG_02129</name>
</gene>
<keyword evidence="1" id="KW-0863">Zinc-finger</keyword>
<keyword evidence="1" id="KW-0862">Zinc</keyword>
<evidence type="ECO:0000256" key="2">
    <source>
        <dbReference type="SAM" id="Coils"/>
    </source>
</evidence>
<proteinExistence type="predicted"/>
<dbReference type="InParanoid" id="Q2HCC5"/>
<dbReference type="GeneID" id="4386383"/>
<evidence type="ECO:0000256" key="3">
    <source>
        <dbReference type="SAM" id="MobiDB-lite"/>
    </source>
</evidence>
<dbReference type="RefSeq" id="XP_001221350.1">
    <property type="nucleotide sequence ID" value="XM_001221349.1"/>
</dbReference>
<dbReference type="SUPFAM" id="SSF57756">
    <property type="entry name" value="Retrovirus zinc finger-like domains"/>
    <property type="match status" value="1"/>
</dbReference>
<dbReference type="GO" id="GO:0008270">
    <property type="term" value="F:zinc ion binding"/>
    <property type="evidence" value="ECO:0007669"/>
    <property type="project" value="UniProtKB-KW"/>
</dbReference>
<keyword evidence="2" id="KW-0175">Coiled coil</keyword>